<comment type="caution">
    <text evidence="10">The sequence shown here is derived from an EMBL/GenBank/DDBJ whole genome shotgun (WGS) entry which is preliminary data.</text>
</comment>
<dbReference type="SUPFAM" id="SSF55785">
    <property type="entry name" value="PYP-like sensor domain (PAS domain)"/>
    <property type="match status" value="1"/>
</dbReference>
<accession>A0A918XQM6</accession>
<evidence type="ECO:0000256" key="5">
    <source>
        <dbReference type="ARBA" id="ARBA00022741"/>
    </source>
</evidence>
<dbReference type="Gene3D" id="3.30.565.10">
    <property type="entry name" value="Histidine kinase-like ATPase, C-terminal domain"/>
    <property type="match status" value="1"/>
</dbReference>
<dbReference type="SUPFAM" id="SSF55874">
    <property type="entry name" value="ATPase domain of HSP90 chaperone/DNA topoisomerase II/histidine kinase"/>
    <property type="match status" value="1"/>
</dbReference>
<sequence>MSSATARAARRRRGGGSPAIDGSLILNALPSAVVVLDGDNRVVSLNMAGEDLIGASAAYAAGRPLSEWIPEDSPVTGMIEQARETQASLSDYDLVIESPKLGQRTVNLQISPIPEAPDHVALSLQERSIAFKMHRQLTYRGAARSVTAMASMLAHEVKNPLSGIRGAAQLLEQSVGPDDATLTRLICDETDRICALVDRMEVFSDERPIQRGPVNIHEVLERCRRIAQNGFGKHVTFVERYDPSLPPVLGNRDLLVQVFLNLVKNACEAVPKEAGEITLTTSYRHGMRVAVAGSRERLHLPLQVTVQDNGPGIPEELRGNLFEPFVTTKINGSGLGLAFVAKTIADHGGVIEVDSVARRTIFRLTFPIAEEPKPRRVRRRGSAEMEGAL</sequence>
<gene>
    <name evidence="10" type="primary">ntrB</name>
    <name evidence="10" type="ORF">GCM10017083_17800</name>
</gene>
<dbReference type="AlphaFoldDB" id="A0A918XQM6"/>
<feature type="domain" description="Histidine kinase" evidence="9">
    <location>
        <begin position="152"/>
        <end position="370"/>
    </location>
</feature>
<evidence type="ECO:0000256" key="8">
    <source>
        <dbReference type="ARBA" id="ARBA00023012"/>
    </source>
</evidence>
<dbReference type="GO" id="GO:0000155">
    <property type="term" value="F:phosphorelay sensor kinase activity"/>
    <property type="evidence" value="ECO:0007669"/>
    <property type="project" value="InterPro"/>
</dbReference>
<dbReference type="Gene3D" id="1.10.287.130">
    <property type="match status" value="1"/>
</dbReference>
<keyword evidence="5" id="KW-0547">Nucleotide-binding</keyword>
<dbReference type="PROSITE" id="PS50109">
    <property type="entry name" value="HIS_KIN"/>
    <property type="match status" value="1"/>
</dbReference>
<dbReference type="PANTHER" id="PTHR43065">
    <property type="entry name" value="SENSOR HISTIDINE KINASE"/>
    <property type="match status" value="1"/>
</dbReference>
<proteinExistence type="predicted"/>
<dbReference type="InterPro" id="IPR036890">
    <property type="entry name" value="HATPase_C_sf"/>
</dbReference>
<dbReference type="Pfam" id="PF00512">
    <property type="entry name" value="HisKA"/>
    <property type="match status" value="1"/>
</dbReference>
<dbReference type="GO" id="GO:0006355">
    <property type="term" value="P:regulation of DNA-templated transcription"/>
    <property type="evidence" value="ECO:0007669"/>
    <property type="project" value="InterPro"/>
</dbReference>
<dbReference type="SUPFAM" id="SSF47384">
    <property type="entry name" value="Homodimeric domain of signal transducing histidine kinase"/>
    <property type="match status" value="1"/>
</dbReference>
<dbReference type="Proteomes" id="UP000630353">
    <property type="component" value="Unassembled WGS sequence"/>
</dbReference>
<keyword evidence="6 10" id="KW-0418">Kinase</keyword>
<dbReference type="InterPro" id="IPR004358">
    <property type="entry name" value="Sig_transdc_His_kin-like_C"/>
</dbReference>
<dbReference type="PANTHER" id="PTHR43065:SF10">
    <property type="entry name" value="PEROXIDE STRESS-ACTIVATED HISTIDINE KINASE MAK3"/>
    <property type="match status" value="1"/>
</dbReference>
<evidence type="ECO:0000313" key="10">
    <source>
        <dbReference type="EMBL" id="GHD47429.1"/>
    </source>
</evidence>
<dbReference type="InterPro" id="IPR003661">
    <property type="entry name" value="HisK_dim/P_dom"/>
</dbReference>
<keyword evidence="4" id="KW-0808">Transferase</keyword>
<dbReference type="CDD" id="cd00082">
    <property type="entry name" value="HisKA"/>
    <property type="match status" value="1"/>
</dbReference>
<name>A0A918XQM6_9PROT</name>
<dbReference type="EC" id="2.7.13.3" evidence="2"/>
<dbReference type="Pfam" id="PF02518">
    <property type="entry name" value="HATPase_c"/>
    <property type="match status" value="1"/>
</dbReference>
<evidence type="ECO:0000313" key="11">
    <source>
        <dbReference type="Proteomes" id="UP000630353"/>
    </source>
</evidence>
<keyword evidence="11" id="KW-1185">Reference proteome</keyword>
<evidence type="ECO:0000256" key="1">
    <source>
        <dbReference type="ARBA" id="ARBA00000085"/>
    </source>
</evidence>
<organism evidence="10 11">
    <name type="scientific">Thalassobaculum fulvum</name>
    <dbReference type="NCBI Taxonomy" id="1633335"/>
    <lineage>
        <taxon>Bacteria</taxon>
        <taxon>Pseudomonadati</taxon>
        <taxon>Pseudomonadota</taxon>
        <taxon>Alphaproteobacteria</taxon>
        <taxon>Rhodospirillales</taxon>
        <taxon>Thalassobaculaceae</taxon>
        <taxon>Thalassobaculum</taxon>
    </lineage>
</organism>
<reference evidence="10" key="2">
    <citation type="submission" date="2020-09" db="EMBL/GenBank/DDBJ databases">
        <authorList>
            <person name="Sun Q."/>
            <person name="Kim S."/>
        </authorList>
    </citation>
    <scope>NUCLEOTIDE SEQUENCE</scope>
    <source>
        <strain evidence="10">KCTC 42651</strain>
    </source>
</reference>
<dbReference type="InterPro" id="IPR035965">
    <property type="entry name" value="PAS-like_dom_sf"/>
</dbReference>
<keyword evidence="8" id="KW-0902">Two-component regulatory system</keyword>
<dbReference type="InterPro" id="IPR036097">
    <property type="entry name" value="HisK_dim/P_sf"/>
</dbReference>
<keyword evidence="7" id="KW-0067">ATP-binding</keyword>
<dbReference type="InterPro" id="IPR005467">
    <property type="entry name" value="His_kinase_dom"/>
</dbReference>
<dbReference type="EMBL" id="BMZS01000003">
    <property type="protein sequence ID" value="GHD47429.1"/>
    <property type="molecule type" value="Genomic_DNA"/>
</dbReference>
<dbReference type="PRINTS" id="PR00344">
    <property type="entry name" value="BCTRLSENSOR"/>
</dbReference>
<dbReference type="InterPro" id="IPR013767">
    <property type="entry name" value="PAS_fold"/>
</dbReference>
<evidence type="ECO:0000256" key="4">
    <source>
        <dbReference type="ARBA" id="ARBA00022679"/>
    </source>
</evidence>
<keyword evidence="3" id="KW-0597">Phosphoprotein</keyword>
<dbReference type="InterPro" id="IPR003594">
    <property type="entry name" value="HATPase_dom"/>
</dbReference>
<dbReference type="GO" id="GO:0005524">
    <property type="term" value="F:ATP binding"/>
    <property type="evidence" value="ECO:0007669"/>
    <property type="project" value="UniProtKB-KW"/>
</dbReference>
<evidence type="ECO:0000256" key="3">
    <source>
        <dbReference type="ARBA" id="ARBA00022553"/>
    </source>
</evidence>
<protein>
    <recommendedName>
        <fullName evidence="2">histidine kinase</fullName>
        <ecNumber evidence="2">2.7.13.3</ecNumber>
    </recommendedName>
</protein>
<dbReference type="RefSeq" id="WP_229836730.1">
    <property type="nucleotide sequence ID" value="NZ_BMZS01000003.1"/>
</dbReference>
<dbReference type="SMART" id="SM00388">
    <property type="entry name" value="HisKA"/>
    <property type="match status" value="1"/>
</dbReference>
<evidence type="ECO:0000256" key="6">
    <source>
        <dbReference type="ARBA" id="ARBA00022777"/>
    </source>
</evidence>
<dbReference type="SMART" id="SM00387">
    <property type="entry name" value="HATPase_c"/>
    <property type="match status" value="1"/>
</dbReference>
<evidence type="ECO:0000259" key="9">
    <source>
        <dbReference type="PROSITE" id="PS50109"/>
    </source>
</evidence>
<comment type="catalytic activity">
    <reaction evidence="1">
        <text>ATP + protein L-histidine = ADP + protein N-phospho-L-histidine.</text>
        <dbReference type="EC" id="2.7.13.3"/>
    </reaction>
</comment>
<dbReference type="Pfam" id="PF00989">
    <property type="entry name" value="PAS"/>
    <property type="match status" value="1"/>
</dbReference>
<dbReference type="Gene3D" id="3.30.450.20">
    <property type="entry name" value="PAS domain"/>
    <property type="match status" value="1"/>
</dbReference>
<evidence type="ECO:0000256" key="2">
    <source>
        <dbReference type="ARBA" id="ARBA00012438"/>
    </source>
</evidence>
<evidence type="ECO:0000256" key="7">
    <source>
        <dbReference type="ARBA" id="ARBA00022840"/>
    </source>
</evidence>
<reference evidence="10" key="1">
    <citation type="journal article" date="2014" name="Int. J. Syst. Evol. Microbiol.">
        <title>Complete genome sequence of Corynebacterium casei LMG S-19264T (=DSM 44701T), isolated from a smear-ripened cheese.</title>
        <authorList>
            <consortium name="US DOE Joint Genome Institute (JGI-PGF)"/>
            <person name="Walter F."/>
            <person name="Albersmeier A."/>
            <person name="Kalinowski J."/>
            <person name="Ruckert C."/>
        </authorList>
    </citation>
    <scope>NUCLEOTIDE SEQUENCE</scope>
    <source>
        <strain evidence="10">KCTC 42651</strain>
    </source>
</reference>